<dbReference type="EMBL" id="KV442108">
    <property type="protein sequence ID" value="OAQ23802.1"/>
    <property type="molecule type" value="Genomic_DNA"/>
</dbReference>
<dbReference type="Proteomes" id="UP000078512">
    <property type="component" value="Unassembled WGS sequence"/>
</dbReference>
<feature type="chain" id="PRO_5008275879" evidence="1">
    <location>
        <begin position="24"/>
        <end position="133"/>
    </location>
</feature>
<protein>
    <submittedName>
        <fullName evidence="2">Uncharacterized protein</fullName>
    </submittedName>
</protein>
<evidence type="ECO:0000313" key="2">
    <source>
        <dbReference type="EMBL" id="OAQ23802.1"/>
    </source>
</evidence>
<organism evidence="2 3">
    <name type="scientific">Linnemannia elongata AG-77</name>
    <dbReference type="NCBI Taxonomy" id="1314771"/>
    <lineage>
        <taxon>Eukaryota</taxon>
        <taxon>Fungi</taxon>
        <taxon>Fungi incertae sedis</taxon>
        <taxon>Mucoromycota</taxon>
        <taxon>Mortierellomycotina</taxon>
        <taxon>Mortierellomycetes</taxon>
        <taxon>Mortierellales</taxon>
        <taxon>Mortierellaceae</taxon>
        <taxon>Linnemannia</taxon>
    </lineage>
</organism>
<gene>
    <name evidence="2" type="ORF">K457DRAFT_883695</name>
</gene>
<dbReference type="AlphaFoldDB" id="A0A197JF57"/>
<reference evidence="2 3" key="1">
    <citation type="submission" date="2016-05" db="EMBL/GenBank/DDBJ databases">
        <title>Genome sequencing reveals origins of a unique bacterial endosymbiosis in the earliest lineages of terrestrial Fungi.</title>
        <authorList>
            <consortium name="DOE Joint Genome Institute"/>
            <person name="Uehling J."/>
            <person name="Gryganskyi A."/>
            <person name="Hameed K."/>
            <person name="Tschaplinski T."/>
            <person name="Misztal P."/>
            <person name="Wu S."/>
            <person name="Desiro A."/>
            <person name="Vande Pol N."/>
            <person name="Du Z.-Y."/>
            <person name="Zienkiewicz A."/>
            <person name="Zienkiewicz K."/>
            <person name="Morin E."/>
            <person name="Tisserant E."/>
            <person name="Splivallo R."/>
            <person name="Hainaut M."/>
            <person name="Henrissat B."/>
            <person name="Ohm R."/>
            <person name="Kuo A."/>
            <person name="Yan J."/>
            <person name="Lipzen A."/>
            <person name="Nolan M."/>
            <person name="Labutti K."/>
            <person name="Barry K."/>
            <person name="Goldstein A."/>
            <person name="Labbe J."/>
            <person name="Schadt C."/>
            <person name="Tuskan G."/>
            <person name="Grigoriev I."/>
            <person name="Martin F."/>
            <person name="Vilgalys R."/>
            <person name="Bonito G."/>
        </authorList>
    </citation>
    <scope>NUCLEOTIDE SEQUENCE [LARGE SCALE GENOMIC DNA]</scope>
    <source>
        <strain evidence="2 3">AG-77</strain>
    </source>
</reference>
<keyword evidence="3" id="KW-1185">Reference proteome</keyword>
<feature type="signal peptide" evidence="1">
    <location>
        <begin position="1"/>
        <end position="23"/>
    </location>
</feature>
<accession>A0A197JF57</accession>
<keyword evidence="1" id="KW-0732">Signal</keyword>
<sequence>MSFFIVRLSLFLSLPFPQSPSLAIPPHPSPFLGRFLSISLLHPTHYSHPSPSFVSHTSVPKLVPPLFFYPKKVRHSSCWRSIPAYGRYPPAINVKQQQREGKAMQNESLRFFFAHNPPSFSSFLPLSTKIINP</sequence>
<evidence type="ECO:0000256" key="1">
    <source>
        <dbReference type="SAM" id="SignalP"/>
    </source>
</evidence>
<name>A0A197JF57_9FUNG</name>
<evidence type="ECO:0000313" key="3">
    <source>
        <dbReference type="Proteomes" id="UP000078512"/>
    </source>
</evidence>
<proteinExistence type="predicted"/>